<keyword evidence="1" id="KW-0472">Membrane</keyword>
<dbReference type="EMBL" id="CABFMQ020000120">
    <property type="protein sequence ID" value="VTZ52003.1"/>
    <property type="molecule type" value="Genomic_DNA"/>
</dbReference>
<name>A0A8B6MAG2_METTU</name>
<dbReference type="AlphaFoldDB" id="A0A8B6MAG2"/>
<proteinExistence type="predicted"/>
<keyword evidence="3" id="KW-1185">Reference proteome</keyword>
<comment type="caution">
    <text evidence="2">The sequence shown here is derived from an EMBL/GenBank/DDBJ whole genome shotgun (WGS) entry which is preliminary data.</text>
</comment>
<keyword evidence="1" id="KW-1133">Transmembrane helix</keyword>
<accession>A0A8B6MAG2</accession>
<organism evidence="2 3">
    <name type="scientific">Methylocella tundrae</name>
    <dbReference type="NCBI Taxonomy" id="227605"/>
    <lineage>
        <taxon>Bacteria</taxon>
        <taxon>Pseudomonadati</taxon>
        <taxon>Pseudomonadota</taxon>
        <taxon>Alphaproteobacteria</taxon>
        <taxon>Hyphomicrobiales</taxon>
        <taxon>Beijerinckiaceae</taxon>
        <taxon>Methylocella</taxon>
    </lineage>
</organism>
<feature type="transmembrane region" description="Helical" evidence="1">
    <location>
        <begin position="131"/>
        <end position="152"/>
    </location>
</feature>
<keyword evidence="1" id="KW-0812">Transmembrane</keyword>
<feature type="transmembrane region" description="Helical" evidence="1">
    <location>
        <begin position="88"/>
        <end position="111"/>
    </location>
</feature>
<feature type="transmembrane region" description="Helical" evidence="1">
    <location>
        <begin position="47"/>
        <end position="68"/>
    </location>
</feature>
<evidence type="ECO:0000313" key="2">
    <source>
        <dbReference type="EMBL" id="VTZ52003.1"/>
    </source>
</evidence>
<reference evidence="2 3" key="1">
    <citation type="submission" date="2019-05" db="EMBL/GenBank/DDBJ databases">
        <authorList>
            <person name="Farhan Ul Haque M."/>
        </authorList>
    </citation>
    <scope>NUCLEOTIDE SEQUENCE [LARGE SCALE GENOMIC DNA]</scope>
    <source>
        <strain evidence="2">2</strain>
    </source>
</reference>
<evidence type="ECO:0000313" key="3">
    <source>
        <dbReference type="Proteomes" id="UP000485880"/>
    </source>
</evidence>
<gene>
    <name evidence="2" type="ORF">MPC4_60092</name>
</gene>
<evidence type="ECO:0000256" key="1">
    <source>
        <dbReference type="SAM" id="Phobius"/>
    </source>
</evidence>
<dbReference type="Proteomes" id="UP000485880">
    <property type="component" value="Unassembled WGS sequence"/>
</dbReference>
<sequence>MNEKEKLVIVSRINTDIKPIAVVVRRLYSIYISRYLIVRYGRTDKEFVIVLLLYSLITIIWFTINARYRFKRIYRAFYRIHRYDAKSVFVQLCAGILLLAFAQFFILKWLYKSVGDFMLTGHLSKDIIVPYLTIVAFLLFCALFIVQVHILIRNRQKILNKI</sequence>
<protein>
    <submittedName>
        <fullName evidence="2">Uncharacterized protein</fullName>
    </submittedName>
</protein>